<dbReference type="RefSeq" id="WP_188975981.1">
    <property type="nucleotide sequence ID" value="NZ_BMPG01000001.1"/>
</dbReference>
<reference evidence="4" key="1">
    <citation type="journal article" date="2014" name="Int. J. Syst. Evol. Microbiol.">
        <title>Complete genome sequence of Corynebacterium casei LMG S-19264T (=DSM 44701T), isolated from a smear-ripened cheese.</title>
        <authorList>
            <consortium name="US DOE Joint Genome Institute (JGI-PGF)"/>
            <person name="Walter F."/>
            <person name="Albersmeier A."/>
            <person name="Kalinowski J."/>
            <person name="Ruckert C."/>
        </authorList>
    </citation>
    <scope>NUCLEOTIDE SEQUENCE</scope>
    <source>
        <strain evidence="4">JCM 19596</strain>
    </source>
</reference>
<evidence type="ECO:0000313" key="4">
    <source>
        <dbReference type="EMBL" id="GGL51672.1"/>
    </source>
</evidence>
<keyword evidence="1" id="KW-0175">Coiled coil</keyword>
<feature type="region of interest" description="Disordered" evidence="2">
    <location>
        <begin position="208"/>
        <end position="338"/>
    </location>
</feature>
<protein>
    <recommendedName>
        <fullName evidence="3">DUF7115 domain-containing protein</fullName>
    </recommendedName>
</protein>
<dbReference type="EMBL" id="BMPG01000001">
    <property type="protein sequence ID" value="GGL51672.1"/>
    <property type="molecule type" value="Genomic_DNA"/>
</dbReference>
<keyword evidence="5" id="KW-1185">Reference proteome</keyword>
<gene>
    <name evidence="4" type="ORF">GCM10009039_07480</name>
</gene>
<feature type="compositionally biased region" description="Basic and acidic residues" evidence="2">
    <location>
        <begin position="281"/>
        <end position="327"/>
    </location>
</feature>
<proteinExistence type="predicted"/>
<evidence type="ECO:0000313" key="5">
    <source>
        <dbReference type="Proteomes" id="UP000607197"/>
    </source>
</evidence>
<evidence type="ECO:0000256" key="2">
    <source>
        <dbReference type="SAM" id="MobiDB-lite"/>
    </source>
</evidence>
<evidence type="ECO:0000256" key="1">
    <source>
        <dbReference type="SAM" id="Coils"/>
    </source>
</evidence>
<dbReference type="Pfam" id="PF23428">
    <property type="entry name" value="DUF7115"/>
    <property type="match status" value="1"/>
</dbReference>
<comment type="caution">
    <text evidence="4">The sequence shown here is derived from an EMBL/GenBank/DDBJ whole genome shotgun (WGS) entry which is preliminary data.</text>
</comment>
<name>A0A830F1B0_9EURY</name>
<accession>A0A830F1B0</accession>
<dbReference type="AlphaFoldDB" id="A0A830F1B0"/>
<feature type="domain" description="DUF7115" evidence="3">
    <location>
        <begin position="1"/>
        <end position="107"/>
    </location>
</feature>
<sequence length="401" mass="43939">MDVPGVVSGALGEESPVARIPLKGEDVLFLTPTRTLVYRAEGLLSDETVEEYLHDAERVSVREGRRKAKIELDYGTDGTETMEVPASRVDDVVPPVLAGVLNAAGVTGPGESVKGVYRFSELTLVVTSSRLVKHVGAAAWDEDYESIDYGDVTAFSAEEGSVASTLVFGTDGHTERIKVPNESFREVKEAVEEALFAAHDVSTPAEFAQLHEPEEPDPTPERDDMGFADSGIAPIEMSGADDDAEEQTRSETGASTATTTDSEPASEATTAESRGECAANAKDEERAWRERSRSEPERRGGDERREQNDRRRERTRDRTPAETREPEPAPEPSIPDDELLAELRDILVAVERQEDALASHSDAIARQRAELDAQEDRIAAQRDELAEQRQRIDDLIAAIRD</sequence>
<feature type="coiled-coil region" evidence="1">
    <location>
        <begin position="350"/>
        <end position="398"/>
    </location>
</feature>
<organism evidence="4 5">
    <name type="scientific">Halocalculus aciditolerans</name>
    <dbReference type="NCBI Taxonomy" id="1383812"/>
    <lineage>
        <taxon>Archaea</taxon>
        <taxon>Methanobacteriati</taxon>
        <taxon>Methanobacteriota</taxon>
        <taxon>Stenosarchaea group</taxon>
        <taxon>Halobacteria</taxon>
        <taxon>Halobacteriales</taxon>
        <taxon>Halobacteriaceae</taxon>
        <taxon>Halocalculus</taxon>
    </lineage>
</organism>
<evidence type="ECO:0000259" key="3">
    <source>
        <dbReference type="Pfam" id="PF23428"/>
    </source>
</evidence>
<reference evidence="4" key="2">
    <citation type="submission" date="2020-09" db="EMBL/GenBank/DDBJ databases">
        <authorList>
            <person name="Sun Q."/>
            <person name="Ohkuma M."/>
        </authorList>
    </citation>
    <scope>NUCLEOTIDE SEQUENCE</scope>
    <source>
        <strain evidence="4">JCM 19596</strain>
    </source>
</reference>
<dbReference type="Proteomes" id="UP000607197">
    <property type="component" value="Unassembled WGS sequence"/>
</dbReference>
<dbReference type="OrthoDB" id="307384at2157"/>
<dbReference type="InterPro" id="IPR055539">
    <property type="entry name" value="DUF7115"/>
</dbReference>
<feature type="compositionally biased region" description="Basic and acidic residues" evidence="2">
    <location>
        <begin position="209"/>
        <end position="225"/>
    </location>
</feature>
<feature type="compositionally biased region" description="Polar residues" evidence="2">
    <location>
        <begin position="250"/>
        <end position="272"/>
    </location>
</feature>